<organism evidence="1">
    <name type="scientific">Arundo donax</name>
    <name type="common">Giant reed</name>
    <name type="synonym">Donax arundinaceus</name>
    <dbReference type="NCBI Taxonomy" id="35708"/>
    <lineage>
        <taxon>Eukaryota</taxon>
        <taxon>Viridiplantae</taxon>
        <taxon>Streptophyta</taxon>
        <taxon>Embryophyta</taxon>
        <taxon>Tracheophyta</taxon>
        <taxon>Spermatophyta</taxon>
        <taxon>Magnoliopsida</taxon>
        <taxon>Liliopsida</taxon>
        <taxon>Poales</taxon>
        <taxon>Poaceae</taxon>
        <taxon>PACMAD clade</taxon>
        <taxon>Arundinoideae</taxon>
        <taxon>Arundineae</taxon>
        <taxon>Arundo</taxon>
    </lineage>
</organism>
<dbReference type="EMBL" id="GBRH01168986">
    <property type="protein sequence ID" value="JAE28910.1"/>
    <property type="molecule type" value="Transcribed_RNA"/>
</dbReference>
<accession>A0A0A9GV71</accession>
<protein>
    <submittedName>
        <fullName evidence="1">Uncharacterized protein</fullName>
    </submittedName>
</protein>
<evidence type="ECO:0000313" key="1">
    <source>
        <dbReference type="EMBL" id="JAE28910.1"/>
    </source>
</evidence>
<reference evidence="1" key="2">
    <citation type="journal article" date="2015" name="Data Brief">
        <title>Shoot transcriptome of the giant reed, Arundo donax.</title>
        <authorList>
            <person name="Barrero R.A."/>
            <person name="Guerrero F.D."/>
            <person name="Moolhuijzen P."/>
            <person name="Goolsby J.A."/>
            <person name="Tidwell J."/>
            <person name="Bellgard S.E."/>
            <person name="Bellgard M.I."/>
        </authorList>
    </citation>
    <scope>NUCLEOTIDE SEQUENCE</scope>
    <source>
        <tissue evidence="1">Shoot tissue taken approximately 20 cm above the soil surface</tissue>
    </source>
</reference>
<proteinExistence type="predicted"/>
<dbReference type="AlphaFoldDB" id="A0A0A9GV71"/>
<sequence>MQVLLLPVSVHKLSYQKDSFHGRLPRHETKLIFDHACHFS</sequence>
<reference evidence="1" key="1">
    <citation type="submission" date="2014-09" db="EMBL/GenBank/DDBJ databases">
        <authorList>
            <person name="Magalhaes I.L.F."/>
            <person name="Oliveira U."/>
            <person name="Santos F.R."/>
            <person name="Vidigal T.H.D.A."/>
            <person name="Brescovit A.D."/>
            <person name="Santos A.J."/>
        </authorList>
    </citation>
    <scope>NUCLEOTIDE SEQUENCE</scope>
    <source>
        <tissue evidence="1">Shoot tissue taken approximately 20 cm above the soil surface</tissue>
    </source>
</reference>
<name>A0A0A9GV71_ARUDO</name>